<reference evidence="1 2" key="1">
    <citation type="submission" date="2015-12" db="EMBL/GenBank/DDBJ databases">
        <authorList>
            <person name="Shamseldin A."/>
            <person name="Moawad H."/>
            <person name="Abd El-Rahim W.M."/>
            <person name="Sadowsky M.J."/>
        </authorList>
    </citation>
    <scope>NUCLEOTIDE SEQUENCE [LARGE SCALE GENOMIC DNA]</scope>
    <source>
        <strain evidence="1 2">WF1</strain>
    </source>
</reference>
<evidence type="ECO:0000313" key="2">
    <source>
        <dbReference type="Proteomes" id="UP000191980"/>
    </source>
</evidence>
<name>A0A1V8M4C9_9GAMM</name>
<dbReference type="EMBL" id="LPUF01000001">
    <property type="protein sequence ID" value="OQK16404.1"/>
    <property type="molecule type" value="Genomic_DNA"/>
</dbReference>
<evidence type="ECO:0008006" key="3">
    <source>
        <dbReference type="Google" id="ProtNLM"/>
    </source>
</evidence>
<comment type="caution">
    <text evidence="1">The sequence shown here is derived from an EMBL/GenBank/DDBJ whole genome shotgun (WGS) entry which is preliminary data.</text>
</comment>
<organism evidence="1 2">
    <name type="scientific">Methyloprofundus sedimenti</name>
    <dbReference type="NCBI Taxonomy" id="1420851"/>
    <lineage>
        <taxon>Bacteria</taxon>
        <taxon>Pseudomonadati</taxon>
        <taxon>Pseudomonadota</taxon>
        <taxon>Gammaproteobacteria</taxon>
        <taxon>Methylococcales</taxon>
        <taxon>Methylococcaceae</taxon>
        <taxon>Methyloprofundus</taxon>
    </lineage>
</organism>
<proteinExistence type="predicted"/>
<dbReference type="OrthoDB" id="3174978at2"/>
<dbReference type="AlphaFoldDB" id="A0A1V8M4C9"/>
<gene>
    <name evidence="1" type="ORF">AU255_00365</name>
</gene>
<keyword evidence="2" id="KW-1185">Reference proteome</keyword>
<accession>A0A1V8M4C9</accession>
<dbReference type="STRING" id="1420851.AU255_00365"/>
<dbReference type="RefSeq" id="WP_080521029.1">
    <property type="nucleotide sequence ID" value="NZ_LPUF01000001.1"/>
</dbReference>
<sequence length="162" mass="17955">MSENKLTKAYNDFMEYMYEATDDTIHTIAEKLDAAKDKISEIGGLSQEEINHVADSVSRDVHHAAESLPDNSNDSLSEWLKFDIELLENFALDSFLNVADKTSIELAQLSETAKQYSHPYKTGELTAPGTLSCKKCGKVIAFKSTSIIPECPECGANTFIRI</sequence>
<dbReference type="InterPro" id="IPR009912">
    <property type="entry name" value="DUF1451"/>
</dbReference>
<protein>
    <recommendedName>
        <fullName evidence="3">Zinc ribbon-containing protein</fullName>
    </recommendedName>
</protein>
<evidence type="ECO:0000313" key="1">
    <source>
        <dbReference type="EMBL" id="OQK16404.1"/>
    </source>
</evidence>
<dbReference type="Proteomes" id="UP000191980">
    <property type="component" value="Unassembled WGS sequence"/>
</dbReference>
<dbReference type="Pfam" id="PF07295">
    <property type="entry name" value="DUF1451"/>
    <property type="match status" value="1"/>
</dbReference>